<protein>
    <submittedName>
        <fullName evidence="2">Uncharacterized protein</fullName>
    </submittedName>
</protein>
<accession>A0A0S2SY89</accession>
<organism evidence="2 3">
    <name type="scientific">Pseudomonas phage YMC11/02/R656</name>
    <dbReference type="NCBI Taxonomy" id="1755689"/>
    <lineage>
        <taxon>Viruses</taxon>
        <taxon>Duplodnaviria</taxon>
        <taxon>Heunggongvirae</taxon>
        <taxon>Uroviricota</taxon>
        <taxon>Caudoviricetes</taxon>
        <taxon>Bugaksanvirus</taxon>
        <taxon>Bugaksanvirus R656</taxon>
    </lineage>
</organism>
<dbReference type="Proteomes" id="UP000201818">
    <property type="component" value="Segment"/>
</dbReference>
<sequence length="62" mass="6640">MGCTHLRVSKDDEARSMAGLSSSGMCSGQLPVRITNSTGDDSQAAAPQARISRLTPMQKFRK</sequence>
<evidence type="ECO:0000313" key="3">
    <source>
        <dbReference type="Proteomes" id="UP000201818"/>
    </source>
</evidence>
<dbReference type="EMBL" id="KT968831">
    <property type="protein sequence ID" value="ALP47862.1"/>
    <property type="molecule type" value="Genomic_DNA"/>
</dbReference>
<feature type="region of interest" description="Disordered" evidence="1">
    <location>
        <begin position="1"/>
        <end position="62"/>
    </location>
</feature>
<reference evidence="2 3" key="1">
    <citation type="submission" date="2015-10" db="EMBL/GenBank/DDBJ databases">
        <title>Complete Genome Sequence of the Pseudomonas phage YMC11/02/R656_PAE_BP.</title>
        <authorList>
            <person name="Jeon J."/>
            <person name="Yong D."/>
            <person name="Lee K."/>
        </authorList>
    </citation>
    <scope>NUCLEOTIDE SEQUENCE [LARGE SCALE GENOMIC DNA]</scope>
</reference>
<name>A0A0S2SY89_9CAUD</name>
<dbReference type="RefSeq" id="YP_009187438.1">
    <property type="nucleotide sequence ID" value="NC_028657.1"/>
</dbReference>
<evidence type="ECO:0000313" key="2">
    <source>
        <dbReference type="EMBL" id="ALP47862.1"/>
    </source>
</evidence>
<evidence type="ECO:0000256" key="1">
    <source>
        <dbReference type="SAM" id="MobiDB-lite"/>
    </source>
</evidence>
<dbReference type="GeneID" id="26516094"/>
<keyword evidence="3" id="KW-1185">Reference proteome</keyword>
<gene>
    <name evidence="2" type="ORF">BPPAER656_00400</name>
</gene>
<proteinExistence type="predicted"/>
<dbReference type="KEGG" id="vg:26516094"/>